<comment type="caution">
    <text evidence="3">The sequence shown here is derived from an EMBL/GenBank/DDBJ whole genome shotgun (WGS) entry which is preliminary data.</text>
</comment>
<evidence type="ECO:0000259" key="2">
    <source>
        <dbReference type="Pfam" id="PF00538"/>
    </source>
</evidence>
<dbReference type="InterPro" id="IPR036388">
    <property type="entry name" value="WH-like_DNA-bd_sf"/>
</dbReference>
<sequence length="142" mass="15657">MAKSAKPREDRHQRREESQGLSIIKKFITANYKADVEKLIPHTRRGIVRAVEKGVLVRVDNNDKCASGGYKVTKKKADVAKPRPVKKPKAPKAKIPAAPKKPKAARKPAIEAEGSQETKEVQSIMAGRGVKVAKVSVLWKDD</sequence>
<dbReference type="AlphaFoldDB" id="A0A4S2LAP3"/>
<organism evidence="3 4">
    <name type="scientific">Opisthorchis felineus</name>
    <dbReference type="NCBI Taxonomy" id="147828"/>
    <lineage>
        <taxon>Eukaryota</taxon>
        <taxon>Metazoa</taxon>
        <taxon>Spiralia</taxon>
        <taxon>Lophotrochozoa</taxon>
        <taxon>Platyhelminthes</taxon>
        <taxon>Trematoda</taxon>
        <taxon>Digenea</taxon>
        <taxon>Opisthorchiida</taxon>
        <taxon>Opisthorchiata</taxon>
        <taxon>Opisthorchiidae</taxon>
        <taxon>Opisthorchis</taxon>
    </lineage>
</organism>
<dbReference type="GO" id="GO:0000786">
    <property type="term" value="C:nucleosome"/>
    <property type="evidence" value="ECO:0007669"/>
    <property type="project" value="InterPro"/>
</dbReference>
<evidence type="ECO:0000256" key="1">
    <source>
        <dbReference type="SAM" id="MobiDB-lite"/>
    </source>
</evidence>
<dbReference type="InterPro" id="IPR005818">
    <property type="entry name" value="Histone_H1/H5_H15"/>
</dbReference>
<name>A0A4S2LAP3_OPIFE</name>
<keyword evidence="4" id="KW-1185">Reference proteome</keyword>
<feature type="region of interest" description="Disordered" evidence="1">
    <location>
        <begin position="1"/>
        <end position="20"/>
    </location>
</feature>
<accession>A0A4S2LAP3</accession>
<dbReference type="Proteomes" id="UP000308267">
    <property type="component" value="Unassembled WGS sequence"/>
</dbReference>
<gene>
    <name evidence="3" type="ORF">CRM22_008709</name>
</gene>
<dbReference type="Gene3D" id="1.10.10.10">
    <property type="entry name" value="Winged helix-like DNA-binding domain superfamily/Winged helix DNA-binding domain"/>
    <property type="match status" value="1"/>
</dbReference>
<dbReference type="STRING" id="147828.A0A4S2LAP3"/>
<dbReference type="GO" id="GO:0006334">
    <property type="term" value="P:nucleosome assembly"/>
    <property type="evidence" value="ECO:0007669"/>
    <property type="project" value="InterPro"/>
</dbReference>
<protein>
    <recommendedName>
        <fullName evidence="2">H15 domain-containing protein</fullName>
    </recommendedName>
</protein>
<proteinExistence type="predicted"/>
<reference evidence="3 4" key="1">
    <citation type="journal article" date="2019" name="BMC Genomics">
        <title>New insights from Opisthorchis felineus genome: update on genomics of the epidemiologically important liver flukes.</title>
        <authorList>
            <person name="Ershov N.I."/>
            <person name="Mordvinov V.A."/>
            <person name="Prokhortchouk E.B."/>
            <person name="Pakharukova M.Y."/>
            <person name="Gunbin K.V."/>
            <person name="Ustyantsev K."/>
            <person name="Genaev M.A."/>
            <person name="Blinov A.G."/>
            <person name="Mazur A."/>
            <person name="Boulygina E."/>
            <person name="Tsygankova S."/>
            <person name="Khrameeva E."/>
            <person name="Chekanov N."/>
            <person name="Fan G."/>
            <person name="Xiao A."/>
            <person name="Zhang H."/>
            <person name="Xu X."/>
            <person name="Yang H."/>
            <person name="Solovyev V."/>
            <person name="Lee S.M."/>
            <person name="Liu X."/>
            <person name="Afonnikov D.A."/>
            <person name="Skryabin K.G."/>
        </authorList>
    </citation>
    <scope>NUCLEOTIDE SEQUENCE [LARGE SCALE GENOMIC DNA]</scope>
    <source>
        <strain evidence="3">AK-0245</strain>
        <tissue evidence="3">Whole organism</tissue>
    </source>
</reference>
<dbReference type="OrthoDB" id="10067792at2759"/>
<feature type="domain" description="H15" evidence="2">
    <location>
        <begin position="23"/>
        <end position="72"/>
    </location>
</feature>
<dbReference type="EMBL" id="SJOL01008557">
    <property type="protein sequence ID" value="TGZ60150.1"/>
    <property type="molecule type" value="Genomic_DNA"/>
</dbReference>
<dbReference type="GO" id="GO:0003677">
    <property type="term" value="F:DNA binding"/>
    <property type="evidence" value="ECO:0007669"/>
    <property type="project" value="InterPro"/>
</dbReference>
<evidence type="ECO:0000313" key="4">
    <source>
        <dbReference type="Proteomes" id="UP000308267"/>
    </source>
</evidence>
<feature type="compositionally biased region" description="Basic and acidic residues" evidence="1">
    <location>
        <begin position="1"/>
        <end position="18"/>
    </location>
</feature>
<evidence type="ECO:0000313" key="3">
    <source>
        <dbReference type="EMBL" id="TGZ60150.1"/>
    </source>
</evidence>
<dbReference type="Pfam" id="PF00538">
    <property type="entry name" value="Linker_histone"/>
    <property type="match status" value="1"/>
</dbReference>
<feature type="compositionally biased region" description="Basic residues" evidence="1">
    <location>
        <begin position="83"/>
        <end position="92"/>
    </location>
</feature>
<feature type="region of interest" description="Disordered" evidence="1">
    <location>
        <begin position="74"/>
        <end position="121"/>
    </location>
</feature>